<gene>
    <name evidence="2" type="ORF">B0T14DRAFT_126668</name>
</gene>
<dbReference type="EMBL" id="JAULSU010000002">
    <property type="protein sequence ID" value="KAK0627069.1"/>
    <property type="molecule type" value="Genomic_DNA"/>
</dbReference>
<name>A0AA39X4C5_9PEZI</name>
<proteinExistence type="predicted"/>
<feature type="compositionally biased region" description="Basic residues" evidence="1">
    <location>
        <begin position="101"/>
        <end position="116"/>
    </location>
</feature>
<protein>
    <submittedName>
        <fullName evidence="2">Uncharacterized protein</fullName>
    </submittedName>
</protein>
<comment type="caution">
    <text evidence="2">The sequence shown here is derived from an EMBL/GenBank/DDBJ whole genome shotgun (WGS) entry which is preliminary data.</text>
</comment>
<feature type="compositionally biased region" description="Gly residues" evidence="1">
    <location>
        <begin position="173"/>
        <end position="183"/>
    </location>
</feature>
<evidence type="ECO:0000313" key="2">
    <source>
        <dbReference type="EMBL" id="KAK0627069.1"/>
    </source>
</evidence>
<sequence length="208" mass="22298">MAARPNAAQSSLSLSSSVAGLVTDHETKIRRCAMIPLPHPPPENIQRNDYAYRQQGQEVDDIALCTSQQLDQVSEKAQSNPTLLSPYDSGPRHPPTTGAIRQKRGGYRRGAGRPRRINTGTAGEVSPRRLRSRPSTEGTTTVRESNRGGWRLGAGRPKGSGRSKGGRPKGGRPKGSGSQGGDGRLIVWGEHNQLTVDDGADDRRGGSM</sequence>
<accession>A0AA39X4C5</accession>
<feature type="compositionally biased region" description="Polar residues" evidence="1">
    <location>
        <begin position="133"/>
        <end position="143"/>
    </location>
</feature>
<evidence type="ECO:0000313" key="3">
    <source>
        <dbReference type="Proteomes" id="UP001175000"/>
    </source>
</evidence>
<feature type="compositionally biased region" description="Basic residues" evidence="1">
    <location>
        <begin position="159"/>
        <end position="172"/>
    </location>
</feature>
<feature type="region of interest" description="Disordered" evidence="1">
    <location>
        <begin position="71"/>
        <end position="208"/>
    </location>
</feature>
<feature type="compositionally biased region" description="Polar residues" evidence="1">
    <location>
        <begin position="71"/>
        <end position="83"/>
    </location>
</feature>
<dbReference type="Proteomes" id="UP001175000">
    <property type="component" value="Unassembled WGS sequence"/>
</dbReference>
<dbReference type="AlphaFoldDB" id="A0AA39X4C5"/>
<organism evidence="2 3">
    <name type="scientific">Immersiella caudata</name>
    <dbReference type="NCBI Taxonomy" id="314043"/>
    <lineage>
        <taxon>Eukaryota</taxon>
        <taxon>Fungi</taxon>
        <taxon>Dikarya</taxon>
        <taxon>Ascomycota</taxon>
        <taxon>Pezizomycotina</taxon>
        <taxon>Sordariomycetes</taxon>
        <taxon>Sordariomycetidae</taxon>
        <taxon>Sordariales</taxon>
        <taxon>Lasiosphaeriaceae</taxon>
        <taxon>Immersiella</taxon>
    </lineage>
</organism>
<reference evidence="2" key="1">
    <citation type="submission" date="2023-06" db="EMBL/GenBank/DDBJ databases">
        <title>Genome-scale phylogeny and comparative genomics of the fungal order Sordariales.</title>
        <authorList>
            <consortium name="Lawrence Berkeley National Laboratory"/>
            <person name="Hensen N."/>
            <person name="Bonometti L."/>
            <person name="Westerberg I."/>
            <person name="Brannstrom I.O."/>
            <person name="Guillou S."/>
            <person name="Cros-Aarteil S."/>
            <person name="Calhoun S."/>
            <person name="Haridas S."/>
            <person name="Kuo A."/>
            <person name="Mondo S."/>
            <person name="Pangilinan J."/>
            <person name="Riley R."/>
            <person name="Labutti K."/>
            <person name="Andreopoulos B."/>
            <person name="Lipzen A."/>
            <person name="Chen C."/>
            <person name="Yanf M."/>
            <person name="Daum C."/>
            <person name="Ng V."/>
            <person name="Clum A."/>
            <person name="Steindorff A."/>
            <person name="Ohm R."/>
            <person name="Martin F."/>
            <person name="Silar P."/>
            <person name="Natvig D."/>
            <person name="Lalanne C."/>
            <person name="Gautier V."/>
            <person name="Ament-Velasquez S.L."/>
            <person name="Kruys A."/>
            <person name="Hutchinson M.I."/>
            <person name="Powell A.J."/>
            <person name="Barry K."/>
            <person name="Miller A.N."/>
            <person name="Grigoriev I.V."/>
            <person name="Debuchy R."/>
            <person name="Gladieux P."/>
            <person name="Thoren M.H."/>
            <person name="Johannesson H."/>
        </authorList>
    </citation>
    <scope>NUCLEOTIDE SEQUENCE</scope>
    <source>
        <strain evidence="2">CBS 606.72</strain>
    </source>
</reference>
<keyword evidence="3" id="KW-1185">Reference proteome</keyword>
<evidence type="ECO:0000256" key="1">
    <source>
        <dbReference type="SAM" id="MobiDB-lite"/>
    </source>
</evidence>